<evidence type="ECO:0000259" key="5">
    <source>
        <dbReference type="Pfam" id="PF02897"/>
    </source>
</evidence>
<accession>A0A934NR31</accession>
<gene>
    <name evidence="6" type="ORF">JGU71_12355</name>
</gene>
<dbReference type="SUPFAM" id="SSF53474">
    <property type="entry name" value="alpha/beta-Hydrolases"/>
    <property type="match status" value="1"/>
</dbReference>
<dbReference type="InterPro" id="IPR029058">
    <property type="entry name" value="AB_hydrolase_fold"/>
</dbReference>
<dbReference type="EMBL" id="JAEMNV010000003">
    <property type="protein sequence ID" value="MBJ8339680.1"/>
    <property type="molecule type" value="Genomic_DNA"/>
</dbReference>
<dbReference type="Pfam" id="PF02897">
    <property type="entry name" value="Peptidase_S9_N"/>
    <property type="match status" value="1"/>
</dbReference>
<feature type="domain" description="Peptidase S9 prolyl oligopeptidase catalytic" evidence="4">
    <location>
        <begin position="526"/>
        <end position="728"/>
    </location>
</feature>
<dbReference type="PANTHER" id="PTHR42881:SF13">
    <property type="entry name" value="PROLYL ENDOPEPTIDASE"/>
    <property type="match status" value="1"/>
</dbReference>
<dbReference type="GO" id="GO:0005829">
    <property type="term" value="C:cytosol"/>
    <property type="evidence" value="ECO:0007669"/>
    <property type="project" value="TreeGrafter"/>
</dbReference>
<dbReference type="SUPFAM" id="SSF50993">
    <property type="entry name" value="Peptidase/esterase 'gauge' domain"/>
    <property type="match status" value="1"/>
</dbReference>
<evidence type="ECO:0000313" key="6">
    <source>
        <dbReference type="EMBL" id="MBJ8339680.1"/>
    </source>
</evidence>
<dbReference type="Pfam" id="PF00326">
    <property type="entry name" value="Peptidase_S9"/>
    <property type="match status" value="1"/>
</dbReference>
<name>A0A934NR31_9NOCA</name>
<dbReference type="AlphaFoldDB" id="A0A934NR31"/>
<dbReference type="InterPro" id="IPR023302">
    <property type="entry name" value="Pept_S9A_N"/>
</dbReference>
<dbReference type="InterPro" id="IPR001375">
    <property type="entry name" value="Peptidase_S9_cat"/>
</dbReference>
<protein>
    <submittedName>
        <fullName evidence="6">S9 family peptidase</fullName>
    </submittedName>
</protein>
<dbReference type="GO" id="GO:0070012">
    <property type="term" value="F:oligopeptidase activity"/>
    <property type="evidence" value="ECO:0007669"/>
    <property type="project" value="TreeGrafter"/>
</dbReference>
<dbReference type="GO" id="GO:0006508">
    <property type="term" value="P:proteolysis"/>
    <property type="evidence" value="ECO:0007669"/>
    <property type="project" value="UniProtKB-KW"/>
</dbReference>
<reference evidence="6" key="1">
    <citation type="submission" date="2020-12" db="EMBL/GenBank/DDBJ databases">
        <title>Antrihabitans popcorni sp. nov. and Antrihabitans auranticaus sp. nov., isolated from a larva cave.</title>
        <authorList>
            <person name="Lee S.D."/>
            <person name="Kim I.S."/>
        </authorList>
    </citation>
    <scope>NUCLEOTIDE SEQUENCE</scope>
    <source>
        <strain evidence="6">YC3-6</strain>
    </source>
</reference>
<dbReference type="PRINTS" id="PR00862">
    <property type="entry name" value="PROLIGOPTASE"/>
</dbReference>
<keyword evidence="1" id="KW-0645">Protease</keyword>
<comment type="caution">
    <text evidence="6">The sequence shown here is derived from an EMBL/GenBank/DDBJ whole genome shotgun (WGS) entry which is preliminary data.</text>
</comment>
<dbReference type="Gene3D" id="2.130.10.120">
    <property type="entry name" value="Prolyl oligopeptidase, N-terminal domain"/>
    <property type="match status" value="1"/>
</dbReference>
<dbReference type="InterPro" id="IPR002470">
    <property type="entry name" value="Peptidase_S9A"/>
</dbReference>
<dbReference type="PANTHER" id="PTHR42881">
    <property type="entry name" value="PROLYL ENDOPEPTIDASE"/>
    <property type="match status" value="1"/>
</dbReference>
<dbReference type="RefSeq" id="WP_199704401.1">
    <property type="nucleotide sequence ID" value="NZ_JAEMNV010000003.1"/>
</dbReference>
<evidence type="ECO:0000256" key="1">
    <source>
        <dbReference type="ARBA" id="ARBA00022670"/>
    </source>
</evidence>
<dbReference type="GO" id="GO:0004252">
    <property type="term" value="F:serine-type endopeptidase activity"/>
    <property type="evidence" value="ECO:0007669"/>
    <property type="project" value="InterPro"/>
</dbReference>
<evidence type="ECO:0000256" key="3">
    <source>
        <dbReference type="ARBA" id="ARBA00022825"/>
    </source>
</evidence>
<dbReference type="Gene3D" id="3.40.50.1820">
    <property type="entry name" value="alpha/beta hydrolase"/>
    <property type="match status" value="1"/>
</dbReference>
<keyword evidence="7" id="KW-1185">Reference proteome</keyword>
<proteinExistence type="predicted"/>
<evidence type="ECO:0000256" key="2">
    <source>
        <dbReference type="ARBA" id="ARBA00022801"/>
    </source>
</evidence>
<keyword evidence="2" id="KW-0378">Hydrolase</keyword>
<sequence>MSWRNPSSRAITACYRPCRDPESRLDQRSRRLVRQNGAVTGDVDSSVNDPAGKVPIDDPYLWLEVVLDEQALDWVRERNARTKEEFATPERFQALQSSLRAMLDTDDRIPAPGRRGQYLYNFWRDAEHVRGIWRRTSMAEYRKSEPNWDVIIDVDALAEAEDENWVWGGATVFRPSQERALVSLSRGGADASVVREFDMTARAFLAPDAPDHGFYLPEAKSSIGWIDIDTVYVGTDFGPGSLTESGYPRIAKRWRRGTTLDAAETVFEGDPADISVGAGYDRTPGYERHYVSRSTDFFNHESALLHPDGHLQPIETPSDASESWYKNWLLVRTKSSWQVGEDTYPSGTLLATNFDEFLSGERHFEVLFEPDAHTSLYQYGWTEHHLILVTLSDVQTKLAVLTPGPDGWARSELSEAPPMATTTVANLDPLESGDDYMMTTSGFTFPTTLLAGTLGGELELLKQEPSHFDADGLIVEQFFATSLDGTQVPYFVVRKPGASGPTLLGGYGGFEVSRTPGYNAGNGIGWLSSGGISVTANIRGGGEYGPQWHTQAQKSGRHKVGEDFAAVAKDLVTRGITTPAQLGAVGGSNGGLLMGIMLTKYPELFGALVCQVPLLDMSRYHKLLAGASWVAEYGDPDDPDEWAFIKEYSPYQNVSKSASYPPILLTTSTRDDRVHPGHARKMAARLEEYGHNVWYYENIEGGHGGASDNAQAAFQGALIYEFLWTQLNR</sequence>
<evidence type="ECO:0000259" key="4">
    <source>
        <dbReference type="Pfam" id="PF00326"/>
    </source>
</evidence>
<keyword evidence="3" id="KW-0720">Serine protease</keyword>
<evidence type="ECO:0000313" key="7">
    <source>
        <dbReference type="Proteomes" id="UP000655868"/>
    </source>
</evidence>
<dbReference type="Proteomes" id="UP000655868">
    <property type="component" value="Unassembled WGS sequence"/>
</dbReference>
<feature type="domain" description="Peptidase S9A N-terminal" evidence="5">
    <location>
        <begin position="44"/>
        <end position="451"/>
    </location>
</feature>
<organism evidence="6 7">
    <name type="scientific">Antrihabitans stalagmiti</name>
    <dbReference type="NCBI Taxonomy" id="2799499"/>
    <lineage>
        <taxon>Bacteria</taxon>
        <taxon>Bacillati</taxon>
        <taxon>Actinomycetota</taxon>
        <taxon>Actinomycetes</taxon>
        <taxon>Mycobacteriales</taxon>
        <taxon>Nocardiaceae</taxon>
        <taxon>Antrihabitans</taxon>
    </lineage>
</organism>
<dbReference type="InterPro" id="IPR051167">
    <property type="entry name" value="Prolyl_oligopep/macrocyclase"/>
</dbReference>